<dbReference type="AlphaFoldDB" id="A0A7W2ESN7"/>
<dbReference type="EMBL" id="JACEZT010000007">
    <property type="protein sequence ID" value="MBA5637912.1"/>
    <property type="molecule type" value="Genomic_DNA"/>
</dbReference>
<keyword evidence="6" id="KW-1185">Reference proteome</keyword>
<accession>A0A7W2ESN7</accession>
<dbReference type="Proteomes" id="UP000534388">
    <property type="component" value="Unassembled WGS sequence"/>
</dbReference>
<dbReference type="Pfam" id="PF13505">
    <property type="entry name" value="OMP_b-brl"/>
    <property type="match status" value="1"/>
</dbReference>
<dbReference type="GO" id="GO:0009279">
    <property type="term" value="C:cell outer membrane"/>
    <property type="evidence" value="ECO:0007669"/>
    <property type="project" value="UniProtKB-SubCell"/>
</dbReference>
<evidence type="ECO:0000313" key="5">
    <source>
        <dbReference type="EMBL" id="MBA5637912.1"/>
    </source>
</evidence>
<dbReference type="InterPro" id="IPR011250">
    <property type="entry name" value="OMP/PagP_B-barrel"/>
</dbReference>
<evidence type="ECO:0000259" key="4">
    <source>
        <dbReference type="Pfam" id="PF13505"/>
    </source>
</evidence>
<organism evidence="5 6">
    <name type="scientific">Rugamonas brunnea</name>
    <dbReference type="NCBI Taxonomy" id="2758569"/>
    <lineage>
        <taxon>Bacteria</taxon>
        <taxon>Pseudomonadati</taxon>
        <taxon>Pseudomonadota</taxon>
        <taxon>Betaproteobacteria</taxon>
        <taxon>Burkholderiales</taxon>
        <taxon>Oxalobacteraceae</taxon>
        <taxon>Telluria group</taxon>
        <taxon>Rugamonas</taxon>
    </lineage>
</organism>
<evidence type="ECO:0000313" key="6">
    <source>
        <dbReference type="Proteomes" id="UP000534388"/>
    </source>
</evidence>
<feature type="chain" id="PRO_5031406937" evidence="3">
    <location>
        <begin position="26"/>
        <end position="235"/>
    </location>
</feature>
<sequence>MKLRQTILRTTGAVLLLAGALPAWAEPAPAGAAAPTSAAPAAADAPAYYATAQLGQNNLRRWPARVDFGGVGVDGELGLDSGLHGGVAVGRQTEHARFELEYQYGRFDISRMTLGPVSEAGSGGGHYQALTVNAYRTAAWTESLGGYAGVGLGWGAATLPSLQMSNGCNCFAGADHGGWLYQARLGLDYRLAPAHDLFVQYTWLRMPGGSGGAGPTVSYERRHVGAWSVGYRYHF</sequence>
<name>A0A7W2ESN7_9BURK</name>
<comment type="caution">
    <text evidence="5">The sequence shown here is derived from an EMBL/GenBank/DDBJ whole genome shotgun (WGS) entry which is preliminary data.</text>
</comment>
<reference evidence="5 6" key="1">
    <citation type="submission" date="2020-07" db="EMBL/GenBank/DDBJ databases">
        <title>Novel species isolated from subtropical streams in China.</title>
        <authorList>
            <person name="Lu H."/>
        </authorList>
    </citation>
    <scope>NUCLEOTIDE SEQUENCE [LARGE SCALE GENOMIC DNA]</scope>
    <source>
        <strain evidence="5 6">LX20W</strain>
    </source>
</reference>
<dbReference type="Gene3D" id="2.40.160.20">
    <property type="match status" value="1"/>
</dbReference>
<evidence type="ECO:0000256" key="3">
    <source>
        <dbReference type="SAM" id="SignalP"/>
    </source>
</evidence>
<evidence type="ECO:0000256" key="2">
    <source>
        <dbReference type="ARBA" id="ARBA00022729"/>
    </source>
</evidence>
<dbReference type="InterPro" id="IPR027385">
    <property type="entry name" value="Beta-barrel_OMP"/>
</dbReference>
<comment type="subcellular location">
    <subcellularLocation>
        <location evidence="1">Cell outer membrane</location>
    </subcellularLocation>
</comment>
<dbReference type="SUPFAM" id="SSF56925">
    <property type="entry name" value="OMPA-like"/>
    <property type="match status" value="1"/>
</dbReference>
<proteinExistence type="predicted"/>
<gene>
    <name evidence="5" type="ORF">H3H37_12690</name>
</gene>
<keyword evidence="2 3" id="KW-0732">Signal</keyword>
<feature type="domain" description="Outer membrane protein beta-barrel" evidence="4">
    <location>
        <begin position="34"/>
        <end position="235"/>
    </location>
</feature>
<feature type="signal peptide" evidence="3">
    <location>
        <begin position="1"/>
        <end position="25"/>
    </location>
</feature>
<evidence type="ECO:0000256" key="1">
    <source>
        <dbReference type="ARBA" id="ARBA00004442"/>
    </source>
</evidence>
<protein>
    <submittedName>
        <fullName evidence="5">Outer membrane beta-barrel protein</fullName>
    </submittedName>
</protein>
<dbReference type="RefSeq" id="WP_182162948.1">
    <property type="nucleotide sequence ID" value="NZ_JACEZT010000007.1"/>
</dbReference>